<keyword evidence="1" id="KW-1133">Transmembrane helix</keyword>
<organism evidence="2 3">
    <name type="scientific">Thermofilum adornatum 1505</name>
    <dbReference type="NCBI Taxonomy" id="697581"/>
    <lineage>
        <taxon>Archaea</taxon>
        <taxon>Thermoproteota</taxon>
        <taxon>Thermoprotei</taxon>
        <taxon>Thermofilales</taxon>
        <taxon>Thermofilaceae</taxon>
        <taxon>Thermofilum</taxon>
    </lineage>
</organism>
<protein>
    <submittedName>
        <fullName evidence="2">Uncharacterized protein</fullName>
    </submittedName>
</protein>
<evidence type="ECO:0000256" key="1">
    <source>
        <dbReference type="SAM" id="Phobius"/>
    </source>
</evidence>
<keyword evidence="1" id="KW-0472">Membrane</keyword>
<reference evidence="3" key="1">
    <citation type="book" date="2010" name="EXTREMOPHILES" publisher="0:0-0">
        <title>Complete genome sequences of ten hyperthermophilic archaea reveal their metabolic capabilities and possible ecological roles.</title>
        <editorList>
            <person name="?"/>
        </editorList>
        <authorList>
            <person name="Ravin N.V."/>
            <person name="Mardanov A.V."/>
            <person name="Bonch-Osmolovskaya E.A."/>
            <person name="Skryabin K.G."/>
        </authorList>
    </citation>
    <scope>NUCLEOTIDE SEQUENCE [LARGE SCALE GENOMIC DNA]</scope>
    <source>
        <strain evidence="3">1505</strain>
    </source>
</reference>
<gene>
    <name evidence="2" type="ORF">TCARB_0746</name>
</gene>
<proteinExistence type="predicted"/>
<name>A0A3G1A6M0_9CREN</name>
<accession>A0A3G1A6M0</accession>
<evidence type="ECO:0000313" key="2">
    <source>
        <dbReference type="EMBL" id="AJB41798.1"/>
    </source>
</evidence>
<feature type="transmembrane region" description="Helical" evidence="1">
    <location>
        <begin position="12"/>
        <end position="34"/>
    </location>
</feature>
<dbReference type="EMBL" id="CP007493">
    <property type="protein sequence ID" value="AJB41798.1"/>
    <property type="molecule type" value="Genomic_DNA"/>
</dbReference>
<sequence length="220" mass="26055">MVQKIERHELLLQLLSAIGGIGGLATIVGLGYWLDKKFAQIDSRFAVINQRLEFLEQRSSYFDNKFKELQEYIDKKFEESKNYTDTRLGELENRLNSKIERLATAYTNYQEFFVEFLVSQKVIRPEYKRLLVSHAAKTMRLAVSNPLTKEEWEKLKTYFDKSLKDELTPEEAEEFLELARKVVKEYGEHDEAWKLHIYATITYALIVQRQAEQEEQEKQQ</sequence>
<dbReference type="STRING" id="697581.TCARB_0746"/>
<evidence type="ECO:0000313" key="3">
    <source>
        <dbReference type="Proteomes" id="UP000266720"/>
    </source>
</evidence>
<dbReference type="KEGG" id="tcb:TCARB_0746"/>
<dbReference type="Proteomes" id="UP000266720">
    <property type="component" value="Chromosome"/>
</dbReference>
<keyword evidence="1" id="KW-0812">Transmembrane</keyword>
<dbReference type="AlphaFoldDB" id="A0A3G1A6M0"/>